<name>A0A1I5TV54_9SPHN</name>
<dbReference type="Proteomes" id="UP000199586">
    <property type="component" value="Unassembled WGS sequence"/>
</dbReference>
<dbReference type="Pfam" id="PF10988">
    <property type="entry name" value="DUF2807"/>
    <property type="match status" value="1"/>
</dbReference>
<feature type="domain" description="Putative auto-transporter adhesin head GIN" evidence="2">
    <location>
        <begin position="28"/>
        <end position="213"/>
    </location>
</feature>
<dbReference type="STRING" id="634430.SAMN04488241_10982"/>
<organism evidence="3 4">
    <name type="scientific">Sphingomonas rubra</name>
    <dbReference type="NCBI Taxonomy" id="634430"/>
    <lineage>
        <taxon>Bacteria</taxon>
        <taxon>Pseudomonadati</taxon>
        <taxon>Pseudomonadota</taxon>
        <taxon>Alphaproteobacteria</taxon>
        <taxon>Sphingomonadales</taxon>
        <taxon>Sphingomonadaceae</taxon>
        <taxon>Sphingomonas</taxon>
    </lineage>
</organism>
<dbReference type="RefSeq" id="WP_177200192.1">
    <property type="nucleotide sequence ID" value="NZ_FOXP01000009.1"/>
</dbReference>
<keyword evidence="4" id="KW-1185">Reference proteome</keyword>
<dbReference type="Gene3D" id="2.160.20.120">
    <property type="match status" value="1"/>
</dbReference>
<feature type="signal peptide" evidence="1">
    <location>
        <begin position="1"/>
        <end position="18"/>
    </location>
</feature>
<evidence type="ECO:0000313" key="4">
    <source>
        <dbReference type="Proteomes" id="UP000199586"/>
    </source>
</evidence>
<accession>A0A1I5TV54</accession>
<dbReference type="InterPro" id="IPR021255">
    <property type="entry name" value="DUF2807"/>
</dbReference>
<reference evidence="3 4" key="1">
    <citation type="submission" date="2016-10" db="EMBL/GenBank/DDBJ databases">
        <authorList>
            <person name="de Groot N.N."/>
        </authorList>
    </citation>
    <scope>NUCLEOTIDE SEQUENCE [LARGE SCALE GENOMIC DNA]</scope>
    <source>
        <strain evidence="3 4">CGMCC 1.9113</strain>
    </source>
</reference>
<dbReference type="AlphaFoldDB" id="A0A1I5TV54"/>
<keyword evidence="1" id="KW-0732">Signal</keyword>
<feature type="chain" id="PRO_5011647851" evidence="1">
    <location>
        <begin position="19"/>
        <end position="233"/>
    </location>
</feature>
<gene>
    <name evidence="3" type="ORF">SAMN04488241_10982</name>
</gene>
<dbReference type="EMBL" id="FOXP01000009">
    <property type="protein sequence ID" value="SFP86945.1"/>
    <property type="molecule type" value="Genomic_DNA"/>
</dbReference>
<proteinExistence type="predicted"/>
<evidence type="ECO:0000259" key="2">
    <source>
        <dbReference type="Pfam" id="PF10988"/>
    </source>
</evidence>
<sequence>MIRALLLPLLFAGAAAPAAERTVGTGSFQRLRVEGPFDVRVAAGSPAARLSGPRDAIEAVDLRNEGGTMIVRAGTGAWGERRDARGGSDGPVVVTLSTPVLAAASSAGGATIAVAAMRGDRIDLLVSGAGTMKVDAATAGDLNATVVGAGTIAVAGRTARARLVATGPGAIDAGALDAGDATIRLDGVGAIRARVRYTAQAANAGLGTIDVAGPATCVVRGPAAGPIRCQGPR</sequence>
<evidence type="ECO:0000256" key="1">
    <source>
        <dbReference type="SAM" id="SignalP"/>
    </source>
</evidence>
<protein>
    <submittedName>
        <fullName evidence="3">Putative auto-transporter adhesin, head GIN domain</fullName>
    </submittedName>
</protein>
<evidence type="ECO:0000313" key="3">
    <source>
        <dbReference type="EMBL" id="SFP86945.1"/>
    </source>
</evidence>